<comment type="cofactor">
    <cofactor evidence="6">
        <name>Zn(2+)</name>
        <dbReference type="ChEBI" id="CHEBI:29105"/>
    </cofactor>
    <text evidence="6">Binds 1 zinc ion per subunit.</text>
</comment>
<dbReference type="InParanoid" id="A0A6P8HKU0"/>
<comment type="similarity">
    <text evidence="6">Belongs to the peptidase M48 family.</text>
</comment>
<keyword evidence="3 6" id="KW-0378">Hydrolase</keyword>
<dbReference type="RefSeq" id="XP_031555518.1">
    <property type="nucleotide sequence ID" value="XM_031699658.1"/>
</dbReference>
<keyword evidence="5 6" id="KW-0482">Metalloprotease</keyword>
<keyword evidence="8" id="KW-1185">Reference proteome</keyword>
<dbReference type="KEGG" id="aten:116292358"/>
<proteinExistence type="inferred from homology"/>
<protein>
    <submittedName>
        <fullName evidence="9">Transmembrane protein 177-like</fullName>
    </submittedName>
</protein>
<evidence type="ECO:0000256" key="3">
    <source>
        <dbReference type="ARBA" id="ARBA00022801"/>
    </source>
</evidence>
<evidence type="ECO:0000256" key="6">
    <source>
        <dbReference type="RuleBase" id="RU003983"/>
    </source>
</evidence>
<dbReference type="OrthoDB" id="110174at2759"/>
<evidence type="ECO:0000313" key="9">
    <source>
        <dbReference type="RefSeq" id="XP_031555518.1"/>
    </source>
</evidence>
<dbReference type="Proteomes" id="UP000515163">
    <property type="component" value="Unplaced"/>
</dbReference>
<dbReference type="AlphaFoldDB" id="A0A6P8HKU0"/>
<evidence type="ECO:0000256" key="1">
    <source>
        <dbReference type="ARBA" id="ARBA00022670"/>
    </source>
</evidence>
<evidence type="ECO:0000256" key="5">
    <source>
        <dbReference type="ARBA" id="ARBA00023049"/>
    </source>
</evidence>
<accession>A0A6P8HKU0</accession>
<dbReference type="GO" id="GO:0006508">
    <property type="term" value="P:proteolysis"/>
    <property type="evidence" value="ECO:0007669"/>
    <property type="project" value="UniProtKB-KW"/>
</dbReference>
<dbReference type="PANTHER" id="PTHR21824">
    <property type="entry name" value="TRANSMEMBRANE PROTEIN 177"/>
    <property type="match status" value="1"/>
</dbReference>
<evidence type="ECO:0000313" key="8">
    <source>
        <dbReference type="Proteomes" id="UP000515163"/>
    </source>
</evidence>
<name>A0A6P8HKU0_ACTTE</name>
<evidence type="ECO:0000256" key="4">
    <source>
        <dbReference type="ARBA" id="ARBA00022833"/>
    </source>
</evidence>
<keyword evidence="1 6" id="KW-0645">Protease</keyword>
<sequence length="310" mass="34401">MASIRQKLLKITVGIATGATFVIKAAPHVLPERFCRNVTEWKSQSSSELPPSAVPVPERCQVQLKKVLKRLGKEDEEDKIKLFICNGYSPISAGAVWLPAGAVIGLPKFFLFEKEADVIASGLTFKNRAVNWKSKLGGKLASSLIASDDNVAFLIGHELSHIQGSDLLYDVPIAPAWLYATYKITFENQRFLPKTPGIVNFSARIIVCCLSYLVYSITTRQIKLRQEFAADKNAAELDLSMALGGVDFTLKRLHLNSVLRVLYGEEGKLMFSEKGEILKNYTHPKLTERLRLLEEVVHKKLAGVQDGSQS</sequence>
<dbReference type="GeneID" id="116292358"/>
<dbReference type="PANTHER" id="PTHR21824:SF4">
    <property type="entry name" value="TRANSMEMBRANE PROTEIN 177"/>
    <property type="match status" value="1"/>
</dbReference>
<keyword evidence="2" id="KW-0479">Metal-binding</keyword>
<evidence type="ECO:0000259" key="7">
    <source>
        <dbReference type="Pfam" id="PF01435"/>
    </source>
</evidence>
<feature type="domain" description="Peptidase M48" evidence="7">
    <location>
        <begin position="141"/>
        <end position="295"/>
    </location>
</feature>
<dbReference type="Pfam" id="PF01435">
    <property type="entry name" value="Peptidase_M48"/>
    <property type="match status" value="1"/>
</dbReference>
<dbReference type="GO" id="GO:0016020">
    <property type="term" value="C:membrane"/>
    <property type="evidence" value="ECO:0007669"/>
    <property type="project" value="TreeGrafter"/>
</dbReference>
<dbReference type="InterPro" id="IPR026620">
    <property type="entry name" value="TMEM177"/>
</dbReference>
<dbReference type="InterPro" id="IPR001915">
    <property type="entry name" value="Peptidase_M48"/>
</dbReference>
<evidence type="ECO:0000256" key="2">
    <source>
        <dbReference type="ARBA" id="ARBA00022723"/>
    </source>
</evidence>
<keyword evidence="4 6" id="KW-0862">Zinc</keyword>
<reference evidence="9" key="1">
    <citation type="submission" date="2025-08" db="UniProtKB">
        <authorList>
            <consortium name="RefSeq"/>
        </authorList>
    </citation>
    <scope>IDENTIFICATION</scope>
    <source>
        <tissue evidence="9">Tentacle</tissue>
    </source>
</reference>
<organism evidence="8 9">
    <name type="scientific">Actinia tenebrosa</name>
    <name type="common">Australian red waratah sea anemone</name>
    <dbReference type="NCBI Taxonomy" id="6105"/>
    <lineage>
        <taxon>Eukaryota</taxon>
        <taxon>Metazoa</taxon>
        <taxon>Cnidaria</taxon>
        <taxon>Anthozoa</taxon>
        <taxon>Hexacorallia</taxon>
        <taxon>Actiniaria</taxon>
        <taxon>Actiniidae</taxon>
        <taxon>Actinia</taxon>
    </lineage>
</organism>
<dbReference type="FunCoup" id="A0A6P8HKU0">
    <property type="interactions" value="289"/>
</dbReference>
<gene>
    <name evidence="9" type="primary">LOC116292358</name>
</gene>
<dbReference type="GO" id="GO:0004222">
    <property type="term" value="F:metalloendopeptidase activity"/>
    <property type="evidence" value="ECO:0007669"/>
    <property type="project" value="InterPro"/>
</dbReference>
<dbReference type="GO" id="GO:0046872">
    <property type="term" value="F:metal ion binding"/>
    <property type="evidence" value="ECO:0007669"/>
    <property type="project" value="UniProtKB-KW"/>
</dbReference>